<sequence>MPSHRPNQPRQHDGINPTVKAKPPPAIQLHLNRHRRSRRTLAWLGSGSHLVWRGHLDWQKDRRRRQDPFLLQLMPPRVDLLARNFMALRNLCHRRPVSPNRHDDLELLIITPPTPTFLPKNFDTHPIPRLKHVANDVVKDMS</sequence>
<dbReference type="EMBL" id="JACHGI010000029">
    <property type="protein sequence ID" value="MBB6470388.1"/>
    <property type="molecule type" value="Genomic_DNA"/>
</dbReference>
<proteinExistence type="predicted"/>
<protein>
    <submittedName>
        <fullName evidence="2">Uncharacterized protein</fullName>
    </submittedName>
</protein>
<organism evidence="2 3">
    <name type="scientific">Aminobacter carboxidus</name>
    <dbReference type="NCBI Taxonomy" id="376165"/>
    <lineage>
        <taxon>Bacteria</taxon>
        <taxon>Pseudomonadati</taxon>
        <taxon>Pseudomonadota</taxon>
        <taxon>Alphaproteobacteria</taxon>
        <taxon>Hyphomicrobiales</taxon>
        <taxon>Phyllobacteriaceae</taxon>
        <taxon>Aminobacter</taxon>
    </lineage>
</organism>
<evidence type="ECO:0000313" key="3">
    <source>
        <dbReference type="Proteomes" id="UP000532373"/>
    </source>
</evidence>
<accession>A0A8E1WKV1</accession>
<evidence type="ECO:0000313" key="2">
    <source>
        <dbReference type="EMBL" id="MBB6470388.1"/>
    </source>
</evidence>
<comment type="caution">
    <text evidence="2">The sequence shown here is derived from an EMBL/GenBank/DDBJ whole genome shotgun (WGS) entry which is preliminary data.</text>
</comment>
<dbReference type="AlphaFoldDB" id="A0A8E1WKV1"/>
<feature type="region of interest" description="Disordered" evidence="1">
    <location>
        <begin position="1"/>
        <end position="23"/>
    </location>
</feature>
<dbReference type="Proteomes" id="UP000532373">
    <property type="component" value="Unassembled WGS sequence"/>
</dbReference>
<name>A0A8E1WKV1_9HYPH</name>
<reference evidence="2 3" key="1">
    <citation type="submission" date="2020-08" db="EMBL/GenBank/DDBJ databases">
        <title>Genomic Encyclopedia of Type Strains, Phase IV (KMG-IV): sequencing the most valuable type-strain genomes for metagenomic binning, comparative biology and taxonomic classification.</title>
        <authorList>
            <person name="Goeker M."/>
        </authorList>
    </citation>
    <scope>NUCLEOTIDE SEQUENCE [LARGE SCALE GENOMIC DNA]</scope>
    <source>
        <strain evidence="2 3">DSM 17454</strain>
    </source>
</reference>
<evidence type="ECO:0000256" key="1">
    <source>
        <dbReference type="SAM" id="MobiDB-lite"/>
    </source>
</evidence>
<gene>
    <name evidence="2" type="ORF">HNQ96_006286</name>
</gene>